<dbReference type="InterPro" id="IPR010982">
    <property type="entry name" value="Lambda_DNA-bd_dom_sf"/>
</dbReference>
<dbReference type="PROSITE" id="PS50943">
    <property type="entry name" value="HTH_CROC1"/>
    <property type="match status" value="1"/>
</dbReference>
<dbReference type="eggNOG" id="COG1396">
    <property type="taxonomic scope" value="Bacteria"/>
</dbReference>
<dbReference type="PANTHER" id="PTHR35010">
    <property type="entry name" value="BLL4672 PROTEIN-RELATED"/>
    <property type="match status" value="1"/>
</dbReference>
<evidence type="ECO:0000313" key="3">
    <source>
        <dbReference type="Proteomes" id="UP000000268"/>
    </source>
</evidence>
<dbReference type="SUPFAM" id="SSF47413">
    <property type="entry name" value="lambda repressor-like DNA-binding domains"/>
    <property type="match status" value="1"/>
</dbReference>
<gene>
    <name evidence="2" type="ordered locus">AM1_3560</name>
</gene>
<dbReference type="Pfam" id="PF17765">
    <property type="entry name" value="MLTR_LBD"/>
    <property type="match status" value="1"/>
</dbReference>
<dbReference type="Proteomes" id="UP000000268">
    <property type="component" value="Chromosome"/>
</dbReference>
<dbReference type="Pfam" id="PF01381">
    <property type="entry name" value="HTH_3"/>
    <property type="match status" value="1"/>
</dbReference>
<evidence type="ECO:0000313" key="2">
    <source>
        <dbReference type="EMBL" id="ABW28550.1"/>
    </source>
</evidence>
<dbReference type="EMBL" id="CP000828">
    <property type="protein sequence ID" value="ABW28550.1"/>
    <property type="molecule type" value="Genomic_DNA"/>
</dbReference>
<accession>B0C298</accession>
<proteinExistence type="predicted"/>
<dbReference type="GO" id="GO:0003677">
    <property type="term" value="F:DNA binding"/>
    <property type="evidence" value="ECO:0007669"/>
    <property type="project" value="InterPro"/>
</dbReference>
<organism evidence="2 3">
    <name type="scientific">Acaryochloris marina (strain MBIC 11017)</name>
    <dbReference type="NCBI Taxonomy" id="329726"/>
    <lineage>
        <taxon>Bacteria</taxon>
        <taxon>Bacillati</taxon>
        <taxon>Cyanobacteriota</taxon>
        <taxon>Cyanophyceae</taxon>
        <taxon>Acaryochloridales</taxon>
        <taxon>Acaryochloridaceae</taxon>
        <taxon>Acaryochloris</taxon>
    </lineage>
</organism>
<dbReference type="SMART" id="SM00530">
    <property type="entry name" value="HTH_XRE"/>
    <property type="match status" value="1"/>
</dbReference>
<name>B0C298_ACAM1</name>
<dbReference type="STRING" id="329726.AM1_3560"/>
<evidence type="ECO:0000259" key="1">
    <source>
        <dbReference type="PROSITE" id="PS50943"/>
    </source>
</evidence>
<dbReference type="HOGENOM" id="CLU_083309_0_0_3"/>
<dbReference type="Gene3D" id="3.30.450.180">
    <property type="match status" value="1"/>
</dbReference>
<keyword evidence="3" id="KW-1185">Reference proteome</keyword>
<dbReference type="InterPro" id="IPR041413">
    <property type="entry name" value="MLTR_LBD"/>
</dbReference>
<feature type="domain" description="HTH cro/C1-type" evidence="1">
    <location>
        <begin position="14"/>
        <end position="67"/>
    </location>
</feature>
<dbReference type="PANTHER" id="PTHR35010:SF4">
    <property type="entry name" value="BLL5781 PROTEIN"/>
    <property type="match status" value="1"/>
</dbReference>
<dbReference type="InterPro" id="IPR001387">
    <property type="entry name" value="Cro/C1-type_HTH"/>
</dbReference>
<dbReference type="KEGG" id="amr:AM1_3560"/>
<reference evidence="2 3" key="1">
    <citation type="journal article" date="2008" name="Proc. Natl. Acad. Sci. U.S.A.">
        <title>Niche adaptation and genome expansion in the chlorophyll d-producing cyanobacterium Acaryochloris marina.</title>
        <authorList>
            <person name="Swingley W.D."/>
            <person name="Chen M."/>
            <person name="Cheung P.C."/>
            <person name="Conrad A.L."/>
            <person name="Dejesa L.C."/>
            <person name="Hao J."/>
            <person name="Honchak B.M."/>
            <person name="Karbach L.E."/>
            <person name="Kurdoglu A."/>
            <person name="Lahiri S."/>
            <person name="Mastrian S.D."/>
            <person name="Miyashita H."/>
            <person name="Page L."/>
            <person name="Ramakrishna P."/>
            <person name="Satoh S."/>
            <person name="Sattley W.M."/>
            <person name="Shimada Y."/>
            <person name="Taylor H.L."/>
            <person name="Tomo T."/>
            <person name="Tsuchiya T."/>
            <person name="Wang Z.T."/>
            <person name="Raymond J."/>
            <person name="Mimuro M."/>
            <person name="Blankenship R.E."/>
            <person name="Touchman J.W."/>
        </authorList>
    </citation>
    <scope>NUCLEOTIDE SEQUENCE [LARGE SCALE GENOMIC DNA]</scope>
    <source>
        <strain evidence="3">MBIC 11017</strain>
    </source>
</reference>
<dbReference type="Gene3D" id="1.10.260.40">
    <property type="entry name" value="lambda repressor-like DNA-binding domains"/>
    <property type="match status" value="1"/>
</dbReference>
<protein>
    <submittedName>
        <fullName evidence="2">Transcriptional regulator, XRE family</fullName>
    </submittedName>
</protein>
<dbReference type="AlphaFoldDB" id="B0C298"/>
<sequence>MTSADPQNFQHICRHWRKFRKLSQLDLALAANVSQRHVSWLETGRSHPSRAMVERLSEAMNIPLRERNVLLQAAGYATTYRETALDKPVMRPVLDALNHVLQYHAPLPAIVVDRGWNVKKANQAAELLLSLGGDLPAFQNNVGADEPLNLALLTVHPEGLRQYITNWDQVWPSIIRRLRRESLASGDRALQEQFAQYIELAGPEGYSELDSASLLPVLPLELDIKGLELSLFSIIATFGTPQDITTDELRIETFYPTDAKTEQFFRNHYFEKSVVGEM</sequence>
<dbReference type="CDD" id="cd00093">
    <property type="entry name" value="HTH_XRE"/>
    <property type="match status" value="1"/>
</dbReference>
<dbReference type="OrthoDB" id="2959414at2"/>
<dbReference type="RefSeq" id="WP_012163946.1">
    <property type="nucleotide sequence ID" value="NC_009925.1"/>
</dbReference>